<comment type="caution">
    <text evidence="1">The sequence shown here is derived from an EMBL/GenBank/DDBJ whole genome shotgun (WGS) entry which is preliminary data.</text>
</comment>
<keyword evidence="2" id="KW-1185">Reference proteome</keyword>
<accession>A0AC60PWM7</accession>
<dbReference type="EMBL" id="JABSTQ010009809">
    <property type="protein sequence ID" value="KAG0425683.1"/>
    <property type="molecule type" value="Genomic_DNA"/>
</dbReference>
<sequence length="796" mass="90244">CGPGVGDYTPKEKPNALCAKFLAAERFRHDSGSAGTASACGSPFKAPATPMHLPKEKLRRKMAELLQQLEDRDRLISQLRVSKNKLSAHVGQLEGLLRNMKKKMGRSVKSTTNAAPSRQPGPDNGAAESFAEADALSRDAVECTTELRLTKDTQELREELRVFVEALEDETGYGDPADQDRDDQDEVVSAERMYREQAHDELLQQVSNFMAEISLLRQEKEGIQKQQEQLQNQMTAWQIEQTAVAQQQTELAQKLQRDLDNANASILCLEETLRLKTDEIAEVSKMLEHERTEQTQATAVNLQLGEDLEKLMSLKVSLESELAVVKAQREEIVVDREAAEDIFLQAKDTIAELKEQLSCASEKEDGLVAELIALKAYLTVVETEKQEIKEDLASVLKDADTLSAETSKLGIELCTLRNDKSSLEGQVTKLVAEKEELQKEVSIQRDRADVASAEGERLYTNLRTLQEERRLLEENFQAREKAMQEQVVFLQAEVERLKGASLGLQQELGKALSDLSASYGRERETGERIHNMALELEEERTCSATLRTQIATGVRALTELQSSQEQLLGQLQETEHREARTAGKLECALAELRATAAERTDLAKECDDLRKASDSKAKQIATLEKKAKKYVVVSRELERENLQLCKDLQDYTEKDCTEVSILQKRLEDSYAEAQRWKNDYELLQARVAPFQLQLELYDVERRHLAERNQATESELSKLHHKFSELMGHQNHKQKIHYLTKVTEERQHYQAEVLKLQEQNLKQMKLIQKLELEVKRCSLKPPLASRKENLFPKDPSA</sequence>
<dbReference type="Proteomes" id="UP000805193">
    <property type="component" value="Unassembled WGS sequence"/>
</dbReference>
<organism evidence="1 2">
    <name type="scientific">Ixodes persulcatus</name>
    <name type="common">Taiga tick</name>
    <dbReference type="NCBI Taxonomy" id="34615"/>
    <lineage>
        <taxon>Eukaryota</taxon>
        <taxon>Metazoa</taxon>
        <taxon>Ecdysozoa</taxon>
        <taxon>Arthropoda</taxon>
        <taxon>Chelicerata</taxon>
        <taxon>Arachnida</taxon>
        <taxon>Acari</taxon>
        <taxon>Parasitiformes</taxon>
        <taxon>Ixodida</taxon>
        <taxon>Ixodoidea</taxon>
        <taxon>Ixodidae</taxon>
        <taxon>Ixodinae</taxon>
        <taxon>Ixodes</taxon>
    </lineage>
</organism>
<name>A0AC60PWM7_IXOPE</name>
<proteinExistence type="predicted"/>
<protein>
    <submittedName>
        <fullName evidence="1">Uncharacterized protein</fullName>
    </submittedName>
</protein>
<feature type="non-terminal residue" evidence="1">
    <location>
        <position position="1"/>
    </location>
</feature>
<evidence type="ECO:0000313" key="2">
    <source>
        <dbReference type="Proteomes" id="UP000805193"/>
    </source>
</evidence>
<reference evidence="1 2" key="1">
    <citation type="journal article" date="2020" name="Cell">
        <title>Large-Scale Comparative Analyses of Tick Genomes Elucidate Their Genetic Diversity and Vector Capacities.</title>
        <authorList>
            <consortium name="Tick Genome and Microbiome Consortium (TIGMIC)"/>
            <person name="Jia N."/>
            <person name="Wang J."/>
            <person name="Shi W."/>
            <person name="Du L."/>
            <person name="Sun Y."/>
            <person name="Zhan W."/>
            <person name="Jiang J.F."/>
            <person name="Wang Q."/>
            <person name="Zhang B."/>
            <person name="Ji P."/>
            <person name="Bell-Sakyi L."/>
            <person name="Cui X.M."/>
            <person name="Yuan T.T."/>
            <person name="Jiang B.G."/>
            <person name="Yang W.F."/>
            <person name="Lam T.T."/>
            <person name="Chang Q.C."/>
            <person name="Ding S.J."/>
            <person name="Wang X.J."/>
            <person name="Zhu J.G."/>
            <person name="Ruan X.D."/>
            <person name="Zhao L."/>
            <person name="Wei J.T."/>
            <person name="Ye R.Z."/>
            <person name="Que T.C."/>
            <person name="Du C.H."/>
            <person name="Zhou Y.H."/>
            <person name="Cheng J.X."/>
            <person name="Dai P.F."/>
            <person name="Guo W.B."/>
            <person name="Han X.H."/>
            <person name="Huang E.J."/>
            <person name="Li L.F."/>
            <person name="Wei W."/>
            <person name="Gao Y.C."/>
            <person name="Liu J.Z."/>
            <person name="Shao H.Z."/>
            <person name="Wang X."/>
            <person name="Wang C.C."/>
            <person name="Yang T.C."/>
            <person name="Huo Q.B."/>
            <person name="Li W."/>
            <person name="Chen H.Y."/>
            <person name="Chen S.E."/>
            <person name="Zhou L.G."/>
            <person name="Ni X.B."/>
            <person name="Tian J.H."/>
            <person name="Sheng Y."/>
            <person name="Liu T."/>
            <person name="Pan Y.S."/>
            <person name="Xia L.Y."/>
            <person name="Li J."/>
            <person name="Zhao F."/>
            <person name="Cao W.C."/>
        </authorList>
    </citation>
    <scope>NUCLEOTIDE SEQUENCE [LARGE SCALE GENOMIC DNA]</scope>
    <source>
        <strain evidence="1">Iper-2018</strain>
    </source>
</reference>
<gene>
    <name evidence="1" type="ORF">HPB47_027159</name>
</gene>
<evidence type="ECO:0000313" key="1">
    <source>
        <dbReference type="EMBL" id="KAG0425683.1"/>
    </source>
</evidence>